<keyword evidence="4" id="KW-1185">Reference proteome</keyword>
<protein>
    <recommendedName>
        <fullName evidence="2">SRR1-like domain-containing protein</fullName>
    </recommendedName>
</protein>
<feature type="compositionally biased region" description="Basic residues" evidence="1">
    <location>
        <begin position="1"/>
        <end position="14"/>
    </location>
</feature>
<dbReference type="VEuPathDB" id="FungiDB:CLCR_07452"/>
<dbReference type="OrthoDB" id="5318346at2759"/>
<evidence type="ECO:0000256" key="1">
    <source>
        <dbReference type="SAM" id="MobiDB-lite"/>
    </source>
</evidence>
<sequence>MPHTSHRKKKHVQNKRTEILDDDGWTRISSSTSSTSTGKHPATTSTPTGDESPSAAGHHIPSASGSLPARDPMPALPGSSLPSMLSRFHGIESRWQATDLCQTLVHVLEEEILTRDSAPMAPVSTCVLLGSGSFCGDAAHWIDRHDSAYFQLAAFRTVVHTVERVSGQRVRTYAQEPNYNDMDAELLESLDITRVDHPRGFELLDEHAVAYSPAAEREVEAGIMARKPRVWLHRSLDYLLEEGGSGTRSAAVEFATSHDHRKLPGLDVKNFPFHGSVIWWRKREQDQYHGQDHPIEEIDT</sequence>
<dbReference type="PANTHER" id="PTHR42080:SF1">
    <property type="entry name" value="SRR1-LIKE DOMAIN-CONTAINING PROTEIN"/>
    <property type="match status" value="1"/>
</dbReference>
<dbReference type="Proteomes" id="UP000094526">
    <property type="component" value="Unassembled WGS sequence"/>
</dbReference>
<reference evidence="4" key="1">
    <citation type="submission" date="2015-07" db="EMBL/GenBank/DDBJ databases">
        <authorList>
            <person name="Teixeira M.M."/>
            <person name="Souza R.C."/>
            <person name="Almeida L.G."/>
            <person name="Vicente V.A."/>
            <person name="de Hoog S."/>
            <person name="Bocca A.L."/>
            <person name="de Almeida S.R."/>
            <person name="Vasconcelos A.T."/>
            <person name="Felipe M.S."/>
        </authorList>
    </citation>
    <scope>NUCLEOTIDE SEQUENCE [LARGE SCALE GENOMIC DNA]</scope>
    <source>
        <strain evidence="4">KSF</strain>
    </source>
</reference>
<dbReference type="InterPro" id="IPR012942">
    <property type="entry name" value="SRR1-like"/>
</dbReference>
<name>A0A1C1CPB0_9EURO</name>
<dbReference type="EMBL" id="LGRB01000010">
    <property type="protein sequence ID" value="OCT50328.1"/>
    <property type="molecule type" value="Genomic_DNA"/>
</dbReference>
<dbReference type="PANTHER" id="PTHR42080">
    <property type="entry name" value="SRR1 DOMAIN-CONTAINING PROTEIN"/>
    <property type="match status" value="1"/>
</dbReference>
<evidence type="ECO:0000259" key="2">
    <source>
        <dbReference type="Pfam" id="PF07985"/>
    </source>
</evidence>
<dbReference type="STRING" id="86049.A0A1C1CPB0"/>
<proteinExistence type="predicted"/>
<evidence type="ECO:0000313" key="3">
    <source>
        <dbReference type="EMBL" id="OCT50328.1"/>
    </source>
</evidence>
<accession>A0A1C1CPB0</accession>
<gene>
    <name evidence="3" type="ORF">CLCR_07452</name>
</gene>
<comment type="caution">
    <text evidence="3">The sequence shown here is derived from an EMBL/GenBank/DDBJ whole genome shotgun (WGS) entry which is preliminary data.</text>
</comment>
<dbReference type="Pfam" id="PF07985">
    <property type="entry name" value="SRR1"/>
    <property type="match status" value="1"/>
</dbReference>
<dbReference type="AlphaFoldDB" id="A0A1C1CPB0"/>
<evidence type="ECO:0000313" key="4">
    <source>
        <dbReference type="Proteomes" id="UP000094526"/>
    </source>
</evidence>
<dbReference type="eggNOG" id="ENOG502SC31">
    <property type="taxonomic scope" value="Eukaryota"/>
</dbReference>
<feature type="compositionally biased region" description="Polar residues" evidence="1">
    <location>
        <begin position="42"/>
        <end position="51"/>
    </location>
</feature>
<feature type="region of interest" description="Disordered" evidence="1">
    <location>
        <begin position="1"/>
        <end position="78"/>
    </location>
</feature>
<organism evidence="3 4">
    <name type="scientific">Cladophialophora carrionii</name>
    <dbReference type="NCBI Taxonomy" id="86049"/>
    <lineage>
        <taxon>Eukaryota</taxon>
        <taxon>Fungi</taxon>
        <taxon>Dikarya</taxon>
        <taxon>Ascomycota</taxon>
        <taxon>Pezizomycotina</taxon>
        <taxon>Eurotiomycetes</taxon>
        <taxon>Chaetothyriomycetidae</taxon>
        <taxon>Chaetothyriales</taxon>
        <taxon>Herpotrichiellaceae</taxon>
        <taxon>Cladophialophora</taxon>
    </lineage>
</organism>
<dbReference type="VEuPathDB" id="FungiDB:G647_05661"/>
<feature type="domain" description="SRR1-like" evidence="2">
    <location>
        <begin position="117"/>
        <end position="242"/>
    </location>
</feature>